<dbReference type="GO" id="GO:0016740">
    <property type="term" value="F:transferase activity"/>
    <property type="evidence" value="ECO:0007669"/>
    <property type="project" value="UniProtKB-KW"/>
</dbReference>
<dbReference type="SUPFAM" id="SSF81301">
    <property type="entry name" value="Nucleotidyltransferase"/>
    <property type="match status" value="1"/>
</dbReference>
<name>A0A5D4U6J9_9BACI</name>
<keyword evidence="1" id="KW-0808">Transferase</keyword>
<protein>
    <submittedName>
        <fullName evidence="1">Nucleotidyltransferase</fullName>
    </submittedName>
</protein>
<sequence>MIKDIGSTARLNESGIIINDSDWEKVAVDYRPAIDEIVQTLIFRFSSGLHSVYLRGSLPRGLGIGGISDIDLLVVCESDACHQEIQETVRGIERKFVSEYPFIDGIEAGIYDLEDIIDTSRFGIIPFMIKTYSIPLYGHNLQKILPGYYPDDKLANEHIFNLRDQVSMALKDLDGNEDREDVKDCCMWIMKIIIRCGMALVMKKENTYTRDLYPAFKLFSKHYHLKEKEMKQALVYAITPSENTAELTSFLKDGFGKWVVKEAEEWLNEHNPERMSRMPL</sequence>
<dbReference type="AlphaFoldDB" id="A0A5D4U6J9"/>
<dbReference type="OrthoDB" id="2351665at2"/>
<evidence type="ECO:0000313" key="2">
    <source>
        <dbReference type="Proteomes" id="UP000325054"/>
    </source>
</evidence>
<proteinExistence type="predicted"/>
<reference evidence="1 2" key="1">
    <citation type="submission" date="2019-08" db="EMBL/GenBank/DDBJ databases">
        <title>Bacillus genomes from the desert of Cuatro Cienegas, Coahuila.</title>
        <authorList>
            <person name="Olmedo-Alvarez G."/>
        </authorList>
    </citation>
    <scope>NUCLEOTIDE SEQUENCE [LARGE SCALE GENOMIC DNA]</scope>
    <source>
        <strain evidence="1 2">CH451a_14T</strain>
    </source>
</reference>
<comment type="caution">
    <text evidence="1">The sequence shown here is derived from an EMBL/GenBank/DDBJ whole genome shotgun (WGS) entry which is preliminary data.</text>
</comment>
<gene>
    <name evidence="1" type="ORF">FZC80_05150</name>
</gene>
<dbReference type="Proteomes" id="UP000325054">
    <property type="component" value="Unassembled WGS sequence"/>
</dbReference>
<dbReference type="RefSeq" id="WP_148991029.1">
    <property type="nucleotide sequence ID" value="NZ_VTEW01000003.1"/>
</dbReference>
<dbReference type="EMBL" id="VTEW01000003">
    <property type="protein sequence ID" value="TYS82917.1"/>
    <property type="molecule type" value="Genomic_DNA"/>
</dbReference>
<evidence type="ECO:0000313" key="1">
    <source>
        <dbReference type="EMBL" id="TYS82917.1"/>
    </source>
</evidence>
<accession>A0A5D4U6J9</accession>
<organism evidence="1 2">
    <name type="scientific">Rossellomorea aquimaris</name>
    <dbReference type="NCBI Taxonomy" id="189382"/>
    <lineage>
        <taxon>Bacteria</taxon>
        <taxon>Bacillati</taxon>
        <taxon>Bacillota</taxon>
        <taxon>Bacilli</taxon>
        <taxon>Bacillales</taxon>
        <taxon>Bacillaceae</taxon>
        <taxon>Rossellomorea</taxon>
    </lineage>
</organism>
<dbReference type="InterPro" id="IPR043519">
    <property type="entry name" value="NT_sf"/>
</dbReference>